<organism evidence="1 2">
    <name type="scientific">Pseudomonas cerasi</name>
    <dbReference type="NCBI Taxonomy" id="1583341"/>
    <lineage>
        <taxon>Bacteria</taxon>
        <taxon>Pseudomonadati</taxon>
        <taxon>Pseudomonadota</taxon>
        <taxon>Gammaproteobacteria</taxon>
        <taxon>Pseudomonadales</taxon>
        <taxon>Pseudomonadaceae</taxon>
        <taxon>Pseudomonas</taxon>
    </lineage>
</organism>
<dbReference type="Proteomes" id="UP000239025">
    <property type="component" value="Chromosome 1"/>
</dbReference>
<sequence>MSLTTLDNLYPMTIQSPFHVTPRPSYDYVVIKNNHYIIVDVPVFLLHYAAVSPIGSAAKGVMNRLGKPSRCSRM</sequence>
<reference evidence="2" key="1">
    <citation type="submission" date="2017-11" db="EMBL/GenBank/DDBJ databases">
        <authorList>
            <person name="Blom J."/>
        </authorList>
    </citation>
    <scope>NUCLEOTIDE SEQUENCE [LARGE SCALE GENOMIC DNA]</scope>
</reference>
<gene>
    <name evidence="1" type="ORF">PL963_03005</name>
</gene>
<name>A0A193SQS0_9PSED</name>
<evidence type="ECO:0000313" key="2">
    <source>
        <dbReference type="Proteomes" id="UP000239025"/>
    </source>
</evidence>
<keyword evidence="2" id="KW-1185">Reference proteome</keyword>
<dbReference type="AlphaFoldDB" id="A0A193SQS0"/>
<protein>
    <submittedName>
        <fullName evidence="1">Putative membrane protein</fullName>
    </submittedName>
</protein>
<proteinExistence type="predicted"/>
<evidence type="ECO:0000313" key="1">
    <source>
        <dbReference type="EMBL" id="SOS21101.1"/>
    </source>
</evidence>
<dbReference type="EMBL" id="LT963395">
    <property type="protein sequence ID" value="SOS21101.1"/>
    <property type="molecule type" value="Genomic_DNA"/>
</dbReference>
<accession>A0A193SQS0</accession>